<name>A0A914HSU7_GLORO</name>
<dbReference type="AlphaFoldDB" id="A0A914HSU7"/>
<accession>A0A914HSU7</accession>
<proteinExistence type="predicted"/>
<dbReference type="Proteomes" id="UP000887572">
    <property type="component" value="Unplaced"/>
</dbReference>
<evidence type="ECO:0000256" key="1">
    <source>
        <dbReference type="SAM" id="Phobius"/>
    </source>
</evidence>
<reference evidence="3" key="1">
    <citation type="submission" date="2022-11" db="UniProtKB">
        <authorList>
            <consortium name="WormBaseParasite"/>
        </authorList>
    </citation>
    <scope>IDENTIFICATION</scope>
</reference>
<evidence type="ECO:0000313" key="3">
    <source>
        <dbReference type="WBParaSite" id="Gr19_v10_g3895.t1"/>
    </source>
</evidence>
<keyword evidence="1" id="KW-0812">Transmembrane</keyword>
<keyword evidence="2" id="KW-1185">Reference proteome</keyword>
<keyword evidence="1" id="KW-1133">Transmembrane helix</keyword>
<protein>
    <submittedName>
        <fullName evidence="3">Uncharacterized protein</fullName>
    </submittedName>
</protein>
<dbReference type="WBParaSite" id="Gr19_v10_g3895.t1">
    <property type="protein sequence ID" value="Gr19_v10_g3895.t1"/>
    <property type="gene ID" value="Gr19_v10_g3895"/>
</dbReference>
<sequence>MGRPGSSVGRAATDWVEDHRMVAQPSPAKRSMCDRTMDRGTGPVEDEAQWNLNAKNCFYICVILLNNLAAADDDDEDFGECIFVRMRLCRVKTSRRDRRSIKFGFWRMHFCVLISAIFVLLMAESVAECGCVGSKPAEGTVEALNLDSGETAQNFATKYLMNFTLDIGQRWSDYCCFIFAIAFCSR</sequence>
<feature type="transmembrane region" description="Helical" evidence="1">
    <location>
        <begin position="104"/>
        <end position="123"/>
    </location>
</feature>
<organism evidence="2 3">
    <name type="scientific">Globodera rostochiensis</name>
    <name type="common">Golden nematode worm</name>
    <name type="synonym">Heterodera rostochiensis</name>
    <dbReference type="NCBI Taxonomy" id="31243"/>
    <lineage>
        <taxon>Eukaryota</taxon>
        <taxon>Metazoa</taxon>
        <taxon>Ecdysozoa</taxon>
        <taxon>Nematoda</taxon>
        <taxon>Chromadorea</taxon>
        <taxon>Rhabditida</taxon>
        <taxon>Tylenchina</taxon>
        <taxon>Tylenchomorpha</taxon>
        <taxon>Tylenchoidea</taxon>
        <taxon>Heteroderidae</taxon>
        <taxon>Heteroderinae</taxon>
        <taxon>Globodera</taxon>
    </lineage>
</organism>
<keyword evidence="1" id="KW-0472">Membrane</keyword>
<evidence type="ECO:0000313" key="2">
    <source>
        <dbReference type="Proteomes" id="UP000887572"/>
    </source>
</evidence>